<dbReference type="SUPFAM" id="SSF82693">
    <property type="entry name" value="Multidrug efflux transporter AcrB pore domain, PN1, PN2, PC1 and PC2 subdomains"/>
    <property type="match status" value="3"/>
</dbReference>
<dbReference type="EMBL" id="QSQT01000015">
    <property type="protein sequence ID" value="RGK55762.1"/>
    <property type="molecule type" value="Genomic_DNA"/>
</dbReference>
<keyword evidence="5 8" id="KW-0812">Transmembrane</keyword>
<feature type="transmembrane region" description="Helical" evidence="8">
    <location>
        <begin position="341"/>
        <end position="360"/>
    </location>
</feature>
<keyword evidence="7 8" id="KW-0472">Membrane</keyword>
<dbReference type="Gene3D" id="3.30.70.1430">
    <property type="entry name" value="Multidrug efflux transporter AcrB pore domain"/>
    <property type="match status" value="2"/>
</dbReference>
<dbReference type="Gene3D" id="3.30.2090.10">
    <property type="entry name" value="Multidrug efflux transporter AcrB TolC docking domain, DN and DC subdomains"/>
    <property type="match status" value="2"/>
</dbReference>
<dbReference type="PRINTS" id="PR00702">
    <property type="entry name" value="ACRIFLAVINRP"/>
</dbReference>
<dbReference type="Gene3D" id="1.20.1640.10">
    <property type="entry name" value="Multidrug efflux transporter AcrB transmembrane domain"/>
    <property type="match status" value="2"/>
</dbReference>
<dbReference type="SUPFAM" id="SSF56954">
    <property type="entry name" value="Outer membrane efflux proteins (OEP)"/>
    <property type="match status" value="1"/>
</dbReference>
<dbReference type="GO" id="GO:0042910">
    <property type="term" value="F:xenobiotic transmembrane transporter activity"/>
    <property type="evidence" value="ECO:0007669"/>
    <property type="project" value="TreeGrafter"/>
</dbReference>
<comment type="similarity">
    <text evidence="2">Belongs to the resistance-nodulation-cell division (RND) (TC 2.A.6) family.</text>
</comment>
<accession>A0A3E4N2D5</accession>
<feature type="transmembrane region" description="Helical" evidence="8">
    <location>
        <begin position="480"/>
        <end position="504"/>
    </location>
</feature>
<sequence>MFKKIVRFSIRKKLFVVLTTLFLMIGGIYSMLTLPIDAVPDITNNQVQIVTVSPTLAPQEVEQLITFPIEVAMSNIMNVEEIRSVSRFGLSLVTVVFKESVPTLDARQLVNEQIQTVAGEIPSELGVPEMMPITTGLGEIYQYVLKVAPGYEDKYDAMELRTIQDWIVKRQLSGIPGIVEINSFGGYLKQYEVAVDPDALYSLNITISDVYDALSRNNQNTGGSYIEKVNRAYYIRSEGMITDLKDIEQIVVTNRGGIPVHVSDIAKVRYGAPKRFGAMTKDGEGECVGGIAMMLKGANANVVTQELEKRVAKVQKMLPEGVSVEPYLNRSELVNRNISTVIRNLVEGAIIVFLVLILFLGNVRAGLIVASVIPLAMLFAFILMRVFGVSANLMSLGAIDFGIVVDGSIVILEGILAHIYGRRLMGRTLSKEEMDAEVEKGAGNVVRSATFAVLIILIVFFPILTLTGIEGKYFTPMAKTLVFCIIGALLLSLTYVPMMASLFLKRTVSVKPTLADRFFEKLNRVYRRTLDFCLSHVWGTLVSAFTLLILSFFLFTRLGAEFIPTLDEGDFAMQMTLPAGSSLSRSIEVSLEAEKKLKQDFPEIKHVVAKIGTAEVPTDPMAVEDADVMIVMKPFSEWTSASSRAEMVEKMKKSLETVEGAEFNFSQPIQLRFNELMTGAKADIAIKLYGEDMTELYAKAKEAAKYVEQVPGAADVLVEQAMGLPQLLVKYDRSKIARYGIDIEELNSIIRTAYAGETAGVVFENERRFDLVLRLDNEKVKDLNIDKLFVRTGEGIQIPVSEVASIDLENGPLQINRDATKRRIVIGVNVRDADIQQVVEQIRTSLEKNIKLKPGYYWEYGGQFENLQNAVRTLSIVIPIALMLILLLLFFAFRSVIYSLVVFSTVPLSLIGGVVALWLRGLPFSISAGVGFIALFGVAVLNGILMINHFNDLRKEKTYTMCTNRIIAKGCPHLLRPVFLTGLVASLGFVPMAVATSAGAEVQRPLATVVIGGLIVSTVLTLIVIPVFYRLVNVIAHLWGRKKHRVRLGRKAGVTCMLLLAAVSVSAVTPQKAITLDEAVEIALQNHPRLKIASAEIERSRAARGEVWDGGNTSFSYSWGQLNGEYKKDNELAVEQSLGSLLTPFYKNALVNAQVTTGTHYRDMVKKEIVAEVKRAWVYYQYAFHLYHLYGAQEELALKLRESGDLRYQQGDIDQTERNMIATLAAELHTRSLQAREEMELASRRFAWACYAGEQVVPNDSSLAVLPLSLQDRMLSAPHLNYFASQVQEKKSQLRIERSKFFPEFSLGYVRQKIAPLNGLNSWMVGVSFPILFFPQRSRSKQAKVNLQIAQWEADQNRVQLNNKVEELYRRVRQQQESLDYYAKAALKEADALQESALMKFKESEINITEFVQSLNASRDIRRNYIETVYAYNVSVLEIELYTE</sequence>
<evidence type="ECO:0000256" key="6">
    <source>
        <dbReference type="ARBA" id="ARBA00022989"/>
    </source>
</evidence>
<feature type="transmembrane region" description="Helical" evidence="8">
    <location>
        <begin position="449"/>
        <end position="468"/>
    </location>
</feature>
<feature type="transmembrane region" description="Helical" evidence="8">
    <location>
        <begin position="974"/>
        <end position="994"/>
    </location>
</feature>
<dbReference type="PANTHER" id="PTHR32063">
    <property type="match status" value="1"/>
</dbReference>
<evidence type="ECO:0000256" key="3">
    <source>
        <dbReference type="ARBA" id="ARBA00022448"/>
    </source>
</evidence>
<proteinExistence type="inferred from homology"/>
<keyword evidence="10" id="KW-1185">Reference proteome</keyword>
<dbReference type="PANTHER" id="PTHR32063:SF24">
    <property type="entry name" value="CATION EFFLUX SYSTEM (ACRB_ACRD_ACRF FAMILY)"/>
    <property type="match status" value="1"/>
</dbReference>
<dbReference type="Gene3D" id="3.30.70.1320">
    <property type="entry name" value="Multidrug efflux transporter AcrB pore domain like"/>
    <property type="match status" value="1"/>
</dbReference>
<feature type="transmembrane region" description="Helical" evidence="8">
    <location>
        <begin position="874"/>
        <end position="893"/>
    </location>
</feature>
<keyword evidence="6 8" id="KW-1133">Transmembrane helix</keyword>
<dbReference type="InterPro" id="IPR001036">
    <property type="entry name" value="Acrflvin-R"/>
</dbReference>
<evidence type="ECO:0000313" key="10">
    <source>
        <dbReference type="Proteomes" id="UP000260862"/>
    </source>
</evidence>
<evidence type="ECO:0000256" key="2">
    <source>
        <dbReference type="ARBA" id="ARBA00010942"/>
    </source>
</evidence>
<dbReference type="SUPFAM" id="SSF82714">
    <property type="entry name" value="Multidrug efflux transporter AcrB TolC docking domain, DN and DC subdomains"/>
    <property type="match status" value="2"/>
</dbReference>
<reference evidence="9 10" key="1">
    <citation type="submission" date="2018-08" db="EMBL/GenBank/DDBJ databases">
        <title>A genome reference for cultivated species of the human gut microbiota.</title>
        <authorList>
            <person name="Zou Y."/>
            <person name="Xue W."/>
            <person name="Luo G."/>
        </authorList>
    </citation>
    <scope>NUCLEOTIDE SEQUENCE [LARGE SCALE GENOMIC DNA]</scope>
    <source>
        <strain evidence="9 10">TF10-3AC</strain>
    </source>
</reference>
<name>A0A3E4N2D5_9BACT</name>
<gene>
    <name evidence="9" type="ORF">DXD04_09150</name>
</gene>
<feature type="transmembrane region" description="Helical" evidence="8">
    <location>
        <begin position="1052"/>
        <end position="1069"/>
    </location>
</feature>
<dbReference type="SUPFAM" id="SSF82866">
    <property type="entry name" value="Multidrug efflux transporter AcrB transmembrane domain"/>
    <property type="match status" value="2"/>
</dbReference>
<feature type="transmembrane region" description="Helical" evidence="8">
    <location>
        <begin position="900"/>
        <end position="919"/>
    </location>
</feature>
<feature type="transmembrane region" description="Helical" evidence="8">
    <location>
        <begin position="925"/>
        <end position="947"/>
    </location>
</feature>
<protein>
    <submittedName>
        <fullName evidence="9">CusA/CzcA family heavy metal efflux RND transporter</fullName>
    </submittedName>
</protein>
<keyword evidence="4" id="KW-1003">Cell membrane</keyword>
<comment type="caution">
    <text evidence="9">The sequence shown here is derived from an EMBL/GenBank/DDBJ whole genome shotgun (WGS) entry which is preliminary data.</text>
</comment>
<dbReference type="InterPro" id="IPR004763">
    <property type="entry name" value="CusA-like"/>
</dbReference>
<keyword evidence="3" id="KW-0813">Transport</keyword>
<evidence type="ECO:0000256" key="5">
    <source>
        <dbReference type="ARBA" id="ARBA00022692"/>
    </source>
</evidence>
<evidence type="ECO:0000313" key="9">
    <source>
        <dbReference type="EMBL" id="RGK55762.1"/>
    </source>
</evidence>
<dbReference type="GO" id="GO:0008324">
    <property type="term" value="F:monoatomic cation transmembrane transporter activity"/>
    <property type="evidence" value="ECO:0007669"/>
    <property type="project" value="InterPro"/>
</dbReference>
<comment type="subcellular location">
    <subcellularLocation>
        <location evidence="1">Cell membrane</location>
        <topology evidence="1">Multi-pass membrane protein</topology>
    </subcellularLocation>
</comment>
<evidence type="ECO:0000256" key="7">
    <source>
        <dbReference type="ARBA" id="ARBA00023136"/>
    </source>
</evidence>
<dbReference type="Pfam" id="PF00873">
    <property type="entry name" value="ACR_tran"/>
    <property type="match status" value="1"/>
</dbReference>
<dbReference type="Gene3D" id="3.30.70.1440">
    <property type="entry name" value="Multidrug efflux transporter AcrB pore domain"/>
    <property type="match status" value="1"/>
</dbReference>
<dbReference type="Proteomes" id="UP000260862">
    <property type="component" value="Unassembled WGS sequence"/>
</dbReference>
<evidence type="ECO:0000256" key="1">
    <source>
        <dbReference type="ARBA" id="ARBA00004651"/>
    </source>
</evidence>
<dbReference type="Gene3D" id="1.20.1600.10">
    <property type="entry name" value="Outer membrane efflux proteins (OEP)"/>
    <property type="match status" value="1"/>
</dbReference>
<dbReference type="GO" id="GO:0015562">
    <property type="term" value="F:efflux transmembrane transporter activity"/>
    <property type="evidence" value="ECO:0007669"/>
    <property type="project" value="InterPro"/>
</dbReference>
<organism evidence="9 10">
    <name type="scientific">Phocaeicola plebeius</name>
    <dbReference type="NCBI Taxonomy" id="310297"/>
    <lineage>
        <taxon>Bacteria</taxon>
        <taxon>Pseudomonadati</taxon>
        <taxon>Bacteroidota</taxon>
        <taxon>Bacteroidia</taxon>
        <taxon>Bacteroidales</taxon>
        <taxon>Bacteroidaceae</taxon>
        <taxon>Phocaeicola</taxon>
    </lineage>
</organism>
<feature type="transmembrane region" description="Helical" evidence="8">
    <location>
        <begin position="399"/>
        <end position="421"/>
    </location>
</feature>
<dbReference type="NCBIfam" id="TIGR00914">
    <property type="entry name" value="2A0601"/>
    <property type="match status" value="1"/>
</dbReference>
<feature type="transmembrane region" description="Helical" evidence="8">
    <location>
        <begin position="1006"/>
        <end position="1032"/>
    </location>
</feature>
<evidence type="ECO:0000256" key="8">
    <source>
        <dbReference type="SAM" id="Phobius"/>
    </source>
</evidence>
<dbReference type="GO" id="GO:0005886">
    <property type="term" value="C:plasma membrane"/>
    <property type="evidence" value="ECO:0007669"/>
    <property type="project" value="UniProtKB-SubCell"/>
</dbReference>
<dbReference type="InterPro" id="IPR027463">
    <property type="entry name" value="AcrB_DN_DC_subdom"/>
</dbReference>
<feature type="transmembrane region" description="Helical" evidence="8">
    <location>
        <begin position="367"/>
        <end position="387"/>
    </location>
</feature>
<feature type="transmembrane region" description="Helical" evidence="8">
    <location>
        <begin position="532"/>
        <end position="555"/>
    </location>
</feature>
<evidence type="ECO:0000256" key="4">
    <source>
        <dbReference type="ARBA" id="ARBA00022475"/>
    </source>
</evidence>